<gene>
    <name evidence="2" type="ORF">B0F88_11153</name>
</gene>
<dbReference type="AlphaFoldDB" id="A0A2S6GTS2"/>
<organism evidence="2 3">
    <name type="scientific">Methylobacter tundripaludum</name>
    <dbReference type="NCBI Taxonomy" id="173365"/>
    <lineage>
        <taxon>Bacteria</taxon>
        <taxon>Pseudomonadati</taxon>
        <taxon>Pseudomonadota</taxon>
        <taxon>Gammaproteobacteria</taxon>
        <taxon>Methylococcales</taxon>
        <taxon>Methylococcaceae</taxon>
        <taxon>Methylobacter</taxon>
    </lineage>
</organism>
<name>A0A2S6GTS2_9GAMM</name>
<sequence>MKYWLKIALCKDTRNSAFRIAIFVGTVLASINYGDRFLELVRLMRVIPSLKNLTCIGLGMKELLKIALTYLVPYCVSTYCSVQSYRKFRNR</sequence>
<proteinExistence type="predicted"/>
<dbReference type="EMBL" id="PTIY01000011">
    <property type="protein sequence ID" value="PPK68645.1"/>
    <property type="molecule type" value="Genomic_DNA"/>
</dbReference>
<comment type="caution">
    <text evidence="2">The sequence shown here is derived from an EMBL/GenBank/DDBJ whole genome shotgun (WGS) entry which is preliminary data.</text>
</comment>
<accession>A0A2S6GTS2</accession>
<keyword evidence="3" id="KW-1185">Reference proteome</keyword>
<protein>
    <submittedName>
        <fullName evidence="2">Uncharacterized protein</fullName>
    </submittedName>
</protein>
<evidence type="ECO:0000256" key="1">
    <source>
        <dbReference type="SAM" id="Phobius"/>
    </source>
</evidence>
<evidence type="ECO:0000313" key="2">
    <source>
        <dbReference type="EMBL" id="PPK68645.1"/>
    </source>
</evidence>
<evidence type="ECO:0000313" key="3">
    <source>
        <dbReference type="Proteomes" id="UP000238071"/>
    </source>
</evidence>
<keyword evidence="1" id="KW-0812">Transmembrane</keyword>
<keyword evidence="1" id="KW-1133">Transmembrane helix</keyword>
<keyword evidence="1" id="KW-0472">Membrane</keyword>
<dbReference type="Proteomes" id="UP000238071">
    <property type="component" value="Unassembled WGS sequence"/>
</dbReference>
<reference evidence="2 3" key="1">
    <citation type="submission" date="2018-02" db="EMBL/GenBank/DDBJ databases">
        <title>Subsurface microbial communities from deep shales in Ohio and West Virginia, USA.</title>
        <authorList>
            <person name="Wrighton K."/>
        </authorList>
    </citation>
    <scope>NUCLEOTIDE SEQUENCE [LARGE SCALE GENOMIC DNA]</scope>
    <source>
        <strain evidence="2 3">OWC-G53F</strain>
    </source>
</reference>
<feature type="transmembrane region" description="Helical" evidence="1">
    <location>
        <begin position="16"/>
        <end position="34"/>
    </location>
</feature>